<dbReference type="Pfam" id="PF13508">
    <property type="entry name" value="Acetyltransf_7"/>
    <property type="match status" value="1"/>
</dbReference>
<proteinExistence type="predicted"/>
<dbReference type="GO" id="GO:0016747">
    <property type="term" value="F:acyltransferase activity, transferring groups other than amino-acyl groups"/>
    <property type="evidence" value="ECO:0007669"/>
    <property type="project" value="InterPro"/>
</dbReference>
<dbReference type="EC" id="2.3.1.-" evidence="2"/>
<dbReference type="RefSeq" id="WP_184172444.1">
    <property type="nucleotide sequence ID" value="NZ_BAABAG010000013.1"/>
</dbReference>
<gene>
    <name evidence="2" type="ORF">HDA33_001629</name>
</gene>
<sequence length="212" mass="22505">MSTEQNSTQTPAYRAAHVPAGQDLGHRWSTRVADHEDPADRRAIRQIAELTFESSAEADLVEELAGGGEGWLPQYSLVAMTASIPGTDLQSDPMGYGTLVRAHVGEAEVLALAPHGVLPEHQGEGAGTAIVNALLQKAQADGEKVVVVYGWPEYYAKFGFRPGAEHGVTAAFADQPEALQVLTLQDDAEVPSGEFRYPPAFGAENAQVAGRA</sequence>
<dbReference type="EMBL" id="JACHMW010000001">
    <property type="protein sequence ID" value="MBB5849065.1"/>
    <property type="molecule type" value="Genomic_DNA"/>
</dbReference>
<evidence type="ECO:0000259" key="1">
    <source>
        <dbReference type="PROSITE" id="PS51186"/>
    </source>
</evidence>
<comment type="caution">
    <text evidence="2">The sequence shown here is derived from an EMBL/GenBank/DDBJ whole genome shotgun (WGS) entry which is preliminary data.</text>
</comment>
<keyword evidence="2" id="KW-0012">Acyltransferase</keyword>
<accession>A0A7W9JJG9</accession>
<dbReference type="Gene3D" id="3.40.630.30">
    <property type="match status" value="1"/>
</dbReference>
<dbReference type="CDD" id="cd04301">
    <property type="entry name" value="NAT_SF"/>
    <property type="match status" value="1"/>
</dbReference>
<dbReference type="InterPro" id="IPR016181">
    <property type="entry name" value="Acyl_CoA_acyltransferase"/>
</dbReference>
<keyword evidence="3" id="KW-1185">Reference proteome</keyword>
<protein>
    <submittedName>
        <fullName evidence="2">Putative acetyltransferase</fullName>
        <ecNumber evidence="2">2.3.1.-</ecNumber>
    </submittedName>
</protein>
<evidence type="ECO:0000313" key="2">
    <source>
        <dbReference type="EMBL" id="MBB5849065.1"/>
    </source>
</evidence>
<dbReference type="Proteomes" id="UP000567246">
    <property type="component" value="Unassembled WGS sequence"/>
</dbReference>
<reference evidence="2 3" key="1">
    <citation type="submission" date="2020-08" db="EMBL/GenBank/DDBJ databases">
        <title>Sequencing the genomes of 1000 actinobacteria strains.</title>
        <authorList>
            <person name="Klenk H.-P."/>
        </authorList>
    </citation>
    <scope>NUCLEOTIDE SEQUENCE [LARGE SCALE GENOMIC DNA]</scope>
    <source>
        <strain evidence="2 3">DSM 17945</strain>
    </source>
</reference>
<evidence type="ECO:0000313" key="3">
    <source>
        <dbReference type="Proteomes" id="UP000567246"/>
    </source>
</evidence>
<dbReference type="PROSITE" id="PS51186">
    <property type="entry name" value="GNAT"/>
    <property type="match status" value="1"/>
</dbReference>
<organism evidence="2 3">
    <name type="scientific">Micrococcus endophyticus</name>
    <dbReference type="NCBI Taxonomy" id="455343"/>
    <lineage>
        <taxon>Bacteria</taxon>
        <taxon>Bacillati</taxon>
        <taxon>Actinomycetota</taxon>
        <taxon>Actinomycetes</taxon>
        <taxon>Micrococcales</taxon>
        <taxon>Micrococcaceae</taxon>
        <taxon>Micrococcus</taxon>
    </lineage>
</organism>
<keyword evidence="2" id="KW-0808">Transferase</keyword>
<dbReference type="AlphaFoldDB" id="A0A7W9JJG9"/>
<dbReference type="SUPFAM" id="SSF55729">
    <property type="entry name" value="Acyl-CoA N-acyltransferases (Nat)"/>
    <property type="match status" value="1"/>
</dbReference>
<dbReference type="InterPro" id="IPR000182">
    <property type="entry name" value="GNAT_dom"/>
</dbReference>
<name>A0A7W9JJG9_9MICC</name>
<feature type="domain" description="N-acetyltransferase" evidence="1">
    <location>
        <begin position="31"/>
        <end position="182"/>
    </location>
</feature>